<keyword evidence="3" id="KW-0067">ATP-binding</keyword>
<dbReference type="SMART" id="SM00796">
    <property type="entry name" value="AHS1"/>
    <property type="match status" value="1"/>
</dbReference>
<dbReference type="InterPro" id="IPR010016">
    <property type="entry name" value="PxpB"/>
</dbReference>
<dbReference type="SUPFAM" id="SSF160467">
    <property type="entry name" value="PH0987 N-terminal domain-like"/>
    <property type="match status" value="1"/>
</dbReference>
<sequence>MPPVTETWSIERSWMGDTALLLRLPESFSNASIQAAAVLLTIDQILRKHLAQVPGVRDCVLAYRSLAIYFDPDEISPDTLRARVDAALEGATAASTNVERPDAITIPVCYGGSFGPDLEEVARHAKLAPDEVVRLHTAGSYDVAMIGFAPGFPYLTGLDPRIAAPRKPTPRARVEAGSVGIAGRQTGIYSFATPGGWQIIGRTPVPLFNPARWPPTWLEPGMRVTFRAIDEEEYDGIRRAYT</sequence>
<proteinExistence type="predicted"/>
<dbReference type="STRING" id="89784.SAMN04489725_1124"/>
<dbReference type="InterPro" id="IPR003833">
    <property type="entry name" value="CT_C_D"/>
</dbReference>
<evidence type="ECO:0000313" key="5">
    <source>
        <dbReference type="EMBL" id="SDW71250.1"/>
    </source>
</evidence>
<dbReference type="EMBL" id="FNOJ01000012">
    <property type="protein sequence ID" value="SDW71250.1"/>
    <property type="molecule type" value="Genomic_DNA"/>
</dbReference>
<dbReference type="GO" id="GO:0016787">
    <property type="term" value="F:hydrolase activity"/>
    <property type="evidence" value="ECO:0007669"/>
    <property type="project" value="UniProtKB-KW"/>
</dbReference>
<keyword evidence="2" id="KW-0378">Hydrolase</keyword>
<dbReference type="RefSeq" id="WP_244885168.1">
    <property type="nucleotide sequence ID" value="NZ_BSRA01000010.1"/>
</dbReference>
<keyword evidence="6" id="KW-1185">Reference proteome</keyword>
<protein>
    <submittedName>
        <fullName evidence="5">Inhibitor of KinA</fullName>
    </submittedName>
</protein>
<dbReference type="Proteomes" id="UP000182589">
    <property type="component" value="Unassembled WGS sequence"/>
</dbReference>
<dbReference type="AlphaFoldDB" id="A0A1H2VSH0"/>
<dbReference type="PANTHER" id="PTHR34698">
    <property type="entry name" value="5-OXOPROLINASE SUBUNIT B"/>
    <property type="match status" value="1"/>
</dbReference>
<evidence type="ECO:0000259" key="4">
    <source>
        <dbReference type="SMART" id="SM00796"/>
    </source>
</evidence>
<dbReference type="Pfam" id="PF02682">
    <property type="entry name" value="CT_C_D"/>
    <property type="match status" value="1"/>
</dbReference>
<organism evidence="5 6">
    <name type="scientific">Alicyclobacillus hesperidum</name>
    <dbReference type="NCBI Taxonomy" id="89784"/>
    <lineage>
        <taxon>Bacteria</taxon>
        <taxon>Bacillati</taxon>
        <taxon>Bacillota</taxon>
        <taxon>Bacilli</taxon>
        <taxon>Bacillales</taxon>
        <taxon>Alicyclobacillaceae</taxon>
        <taxon>Alicyclobacillus</taxon>
    </lineage>
</organism>
<evidence type="ECO:0000256" key="1">
    <source>
        <dbReference type="ARBA" id="ARBA00022741"/>
    </source>
</evidence>
<dbReference type="PANTHER" id="PTHR34698:SF2">
    <property type="entry name" value="5-OXOPROLINASE SUBUNIT B"/>
    <property type="match status" value="1"/>
</dbReference>
<accession>A0A1H2VSH0</accession>
<feature type="domain" description="Carboxyltransferase" evidence="4">
    <location>
        <begin position="10"/>
        <end position="218"/>
    </location>
</feature>
<gene>
    <name evidence="5" type="ORF">SAMN04489725_1124</name>
</gene>
<dbReference type="Gene3D" id="2.40.100.10">
    <property type="entry name" value="Cyclophilin-like"/>
    <property type="match status" value="1"/>
</dbReference>
<evidence type="ECO:0000256" key="3">
    <source>
        <dbReference type="ARBA" id="ARBA00022840"/>
    </source>
</evidence>
<dbReference type="Gene3D" id="3.30.1360.40">
    <property type="match status" value="1"/>
</dbReference>
<dbReference type="NCBIfam" id="TIGR00370">
    <property type="entry name" value="5-oxoprolinase subunit PxpB"/>
    <property type="match status" value="1"/>
</dbReference>
<name>A0A1H2VSH0_9BACL</name>
<evidence type="ECO:0000256" key="2">
    <source>
        <dbReference type="ARBA" id="ARBA00022801"/>
    </source>
</evidence>
<evidence type="ECO:0000313" key="6">
    <source>
        <dbReference type="Proteomes" id="UP000182589"/>
    </source>
</evidence>
<dbReference type="InterPro" id="IPR029000">
    <property type="entry name" value="Cyclophilin-like_dom_sf"/>
</dbReference>
<keyword evidence="1" id="KW-0547">Nucleotide-binding</keyword>
<reference evidence="6" key="1">
    <citation type="submission" date="2016-10" db="EMBL/GenBank/DDBJ databases">
        <authorList>
            <person name="Varghese N."/>
        </authorList>
    </citation>
    <scope>NUCLEOTIDE SEQUENCE [LARGE SCALE GENOMIC DNA]</scope>
    <source>
        <strain evidence="6">DSM 12489</strain>
    </source>
</reference>
<dbReference type="SUPFAM" id="SSF50891">
    <property type="entry name" value="Cyclophilin-like"/>
    <property type="match status" value="1"/>
</dbReference>
<dbReference type="GO" id="GO:0005524">
    <property type="term" value="F:ATP binding"/>
    <property type="evidence" value="ECO:0007669"/>
    <property type="project" value="UniProtKB-KW"/>
</dbReference>